<dbReference type="InterPro" id="IPR013320">
    <property type="entry name" value="ConA-like_dom_sf"/>
</dbReference>
<feature type="region of interest" description="Disordered" evidence="3">
    <location>
        <begin position="963"/>
        <end position="988"/>
    </location>
</feature>
<dbReference type="EMBL" id="RHPJ01000002">
    <property type="protein sequence ID" value="TGO05715.1"/>
    <property type="molecule type" value="Genomic_DNA"/>
</dbReference>
<dbReference type="Gene3D" id="2.60.120.200">
    <property type="match status" value="1"/>
</dbReference>
<dbReference type="SMART" id="SM00560">
    <property type="entry name" value="LamGL"/>
    <property type="match status" value="1"/>
</dbReference>
<dbReference type="InterPro" id="IPR011041">
    <property type="entry name" value="Quinoprot_gluc/sorb_DH_b-prop"/>
</dbReference>
<comment type="caution">
    <text evidence="6">The sequence shown here is derived from an EMBL/GenBank/DDBJ whole genome shotgun (WGS) entry which is preliminary data.</text>
</comment>
<dbReference type="PANTHER" id="PTHR19328">
    <property type="entry name" value="HEDGEHOG-INTERACTING PROTEIN"/>
    <property type="match status" value="1"/>
</dbReference>
<dbReference type="SUPFAM" id="SSF50952">
    <property type="entry name" value="Soluble quinoprotein glucose dehydrogenase"/>
    <property type="match status" value="1"/>
</dbReference>
<dbReference type="PROSITE" id="PS51272">
    <property type="entry name" value="SLH"/>
    <property type="match status" value="3"/>
</dbReference>
<dbReference type="RefSeq" id="WP_135849671.1">
    <property type="nucleotide sequence ID" value="NZ_RHPJ01000002.1"/>
</dbReference>
<dbReference type="InterPro" id="IPR001119">
    <property type="entry name" value="SLH_dom"/>
</dbReference>
<evidence type="ECO:0000256" key="4">
    <source>
        <dbReference type="SAM" id="SignalP"/>
    </source>
</evidence>
<name>A0A4Z1E192_9MICO</name>
<reference evidence="6 7" key="1">
    <citation type="submission" date="2018-11" db="EMBL/GenBank/DDBJ databases">
        <title>Complete genome sequencing of the Actinobacteria Serinibacter sp. K3-2.</title>
        <authorList>
            <person name="Rakitin A.L."/>
            <person name="Beletsky A.V."/>
            <person name="Mardanov A.V."/>
            <person name="Ravin N.V."/>
            <person name="Gromova A.S."/>
            <person name="Filippova S.N."/>
            <person name="Gal'Chenko V.F."/>
        </authorList>
    </citation>
    <scope>NUCLEOTIDE SEQUENCE [LARGE SCALE GENOMIC DNA]</scope>
    <source>
        <strain evidence="6 7">K3-2</strain>
    </source>
</reference>
<feature type="chain" id="PRO_5021345641" evidence="4">
    <location>
        <begin position="35"/>
        <end position="1431"/>
    </location>
</feature>
<dbReference type="Proteomes" id="UP000297318">
    <property type="component" value="Unassembled WGS sequence"/>
</dbReference>
<protein>
    <submittedName>
        <fullName evidence="6">Glycerol-3-phosphate ABC transporter, periplasmic glycerol-3-phosphate-binding protein</fullName>
    </submittedName>
</protein>
<dbReference type="Gene3D" id="2.120.10.30">
    <property type="entry name" value="TolB, C-terminal domain"/>
    <property type="match status" value="1"/>
</dbReference>
<keyword evidence="1 4" id="KW-0732">Signal</keyword>
<evidence type="ECO:0000256" key="2">
    <source>
        <dbReference type="ARBA" id="ARBA00023157"/>
    </source>
</evidence>
<evidence type="ECO:0000256" key="1">
    <source>
        <dbReference type="ARBA" id="ARBA00022729"/>
    </source>
</evidence>
<feature type="domain" description="SLH" evidence="5">
    <location>
        <begin position="1234"/>
        <end position="1301"/>
    </location>
</feature>
<dbReference type="Pfam" id="PF00395">
    <property type="entry name" value="SLH"/>
    <property type="match status" value="2"/>
</dbReference>
<dbReference type="Pfam" id="PF13385">
    <property type="entry name" value="Laminin_G_3"/>
    <property type="match status" value="1"/>
</dbReference>
<dbReference type="InterPro" id="IPR012938">
    <property type="entry name" value="Glc/Sorbosone_DH"/>
</dbReference>
<feature type="domain" description="SLH" evidence="5">
    <location>
        <begin position="1369"/>
        <end position="1431"/>
    </location>
</feature>
<evidence type="ECO:0000313" key="6">
    <source>
        <dbReference type="EMBL" id="TGO05715.1"/>
    </source>
</evidence>
<evidence type="ECO:0000313" key="7">
    <source>
        <dbReference type="Proteomes" id="UP000297318"/>
    </source>
</evidence>
<dbReference type="InterPro" id="IPR011042">
    <property type="entry name" value="6-blade_b-propeller_TolB-like"/>
</dbReference>
<evidence type="ECO:0000256" key="3">
    <source>
        <dbReference type="SAM" id="MobiDB-lite"/>
    </source>
</evidence>
<dbReference type="PANTHER" id="PTHR19328:SF13">
    <property type="entry name" value="HIPL1 PROTEIN"/>
    <property type="match status" value="1"/>
</dbReference>
<dbReference type="Pfam" id="PF07995">
    <property type="entry name" value="GSDH"/>
    <property type="match status" value="1"/>
</dbReference>
<dbReference type="InterPro" id="IPR006558">
    <property type="entry name" value="LamG-like"/>
</dbReference>
<gene>
    <name evidence="6" type="ORF">SERN_1719</name>
</gene>
<dbReference type="Gene3D" id="2.60.120.560">
    <property type="entry name" value="Exo-inulinase, domain 1"/>
    <property type="match status" value="1"/>
</dbReference>
<feature type="domain" description="SLH" evidence="5">
    <location>
        <begin position="1303"/>
        <end position="1368"/>
    </location>
</feature>
<sequence>MTSARPRTTPLRTGLALALSAALAVSVAAVPASAAPDQPPPDTPAAPAGTEAAAAAADVAGFTEHLTFEGYTVGPLDGQDGWTSHPAGQVVLDPVNQNNRALELTGGNRSAHRAITPIEDGATGTVFLRMRRDASSDNSFGVTDVDAPSTTSHSRAYVNNQNSDVLKVRNGGAFADVGTWSEDVWQCVWIVADNATDRVTVYSQGGIYEEQTRLPAGAEQTFGFRESVTGALDRFFWINGGNSAGRIMLDDVAIDPTGANLALPTGNVADCESADGGPVQPLENPLPDPTPVSLGIEVEEFAQLPASTTTPAASDQRLIRHNRVQHVDEVPDGSGRLAVPDMNAILYLVDEATGDHVPYLNVREQFVDNFHNSAGLGTGLGFVEFHPEFGENGKFYTVHTEAGTALTQDTPDFPGFGTTGFHSVITEWTATDPAAATFAGTSREVMRVPFGGRVHTVQQIAFNPTVEKGEADYGNLYVLVGDGGNGVGNGNPQDLTTPQGKIFRIDPLGTDSTNGEYGIPADNPFLGTAGALGEIYAVGMRDPHRISWDPEGENTLYLGHIGEWQVESVYAVEAGDNFGWSQREGSFLAENRQIYPLPADDAENGFTYPVAAYDHNRDPGQTGDAGVALNGGFVYRGDIEELRGKYLFTDLVRGWVLSTEADEMVRNDGDIEDLAEISQLKVFVDGEETTFQELVGDTRVDLRFGSDGGDQLYLVSKADGKMWKVVGAREGEVEPPFEAAPQVLPELAPSLVAHYGFDTPLEGDPTKETDLGYSGTAIDLVNGGVEMRVADSAYPGAGEALQTQQVNKHAVSNDDWKAGIYDEGGVETLRPFAGTDETTVMGWFKPEGDMPALNSTTPDPNDRFNAIGLAGTLSGSSDGHAVRALLEVINVNGEQRLVALARRVDGGASWTYAAQMPWDEILKQGEWVHLSATFDFAGGSMALYMNGEPLEGFYTSTTNPWGQGSATDTDPRGIKIGGSYPQNTREQNPFNGRMDDLMFLDSAATAGQVAAQYARYAVEDVEPPLVPTCTPSGTEITAGADAESWEPRTPSKWQFPGEEIVLAEKGDNPNDGIRRPFEYAILAQGPELASFELEAEVRLDEPVDVNNRDVILVFGHRSDTEYYYAHLSQDNTIYAHNGIFKVDGKDRERIDDQWNPETEIGAPPAVTDDDWHDVRLVHCAETGEIAVYLDGLERPLMTATDDTFTSGRVGFGSFDNIGRLRNLTVTGTPVEQPEPISFVDVAEDNQFFREISWLAERGITRGWDLPDGTKEFRPVTPVARDAMAAFLYRLAVLAGEPEFTPPATSPFTDVSTSNQFYREIAWLHAKEISTGWANGDGTFSYRPLAPIARDAMAAFLFRYAEVASYDAPTVSPFDDVATGNQFYREIAWLEEEGIATGWRDGNDGTTLYRPLSPVNRDAMAAFMYRLTNPEA</sequence>
<feature type="signal peptide" evidence="4">
    <location>
        <begin position="1"/>
        <end position="34"/>
    </location>
</feature>
<dbReference type="OrthoDB" id="9770043at2"/>
<evidence type="ECO:0000259" key="5">
    <source>
        <dbReference type="PROSITE" id="PS51272"/>
    </source>
</evidence>
<organism evidence="6 7">
    <name type="scientific">Serinibacter arcticus</name>
    <dbReference type="NCBI Taxonomy" id="1655435"/>
    <lineage>
        <taxon>Bacteria</taxon>
        <taxon>Bacillati</taxon>
        <taxon>Actinomycetota</taxon>
        <taxon>Actinomycetes</taxon>
        <taxon>Micrococcales</taxon>
        <taxon>Beutenbergiaceae</taxon>
        <taxon>Serinibacter</taxon>
    </lineage>
</organism>
<dbReference type="SUPFAM" id="SSF49899">
    <property type="entry name" value="Concanavalin A-like lectins/glucanases"/>
    <property type="match status" value="2"/>
</dbReference>
<accession>A0A4Z1E192</accession>
<keyword evidence="2" id="KW-1015">Disulfide bond</keyword>
<proteinExistence type="predicted"/>
<keyword evidence="7" id="KW-1185">Reference proteome</keyword>